<reference evidence="6" key="1">
    <citation type="submission" date="2019-09" db="EMBL/GenBank/DDBJ databases">
        <title>Draft genome information of white flower Hibiscus syriacus.</title>
        <authorList>
            <person name="Kim Y.-M."/>
        </authorList>
    </citation>
    <scope>NUCLEOTIDE SEQUENCE [LARGE SCALE GENOMIC DNA]</scope>
    <source>
        <strain evidence="6">YM2019G1</strain>
    </source>
</reference>
<evidence type="ECO:0000256" key="5">
    <source>
        <dbReference type="ARBA" id="ARBA00023180"/>
    </source>
</evidence>
<dbReference type="PANTHER" id="PTHR31042">
    <property type="entry name" value="CORE-2/I-BRANCHING BETA-1,6-N-ACETYLGLUCOSAMINYLTRANSFERASE FAMILY PROTEIN-RELATED"/>
    <property type="match status" value="1"/>
</dbReference>
<evidence type="ECO:0000256" key="1">
    <source>
        <dbReference type="ARBA" id="ARBA00004606"/>
    </source>
</evidence>
<dbReference type="GO" id="GO:0016757">
    <property type="term" value="F:glycosyltransferase activity"/>
    <property type="evidence" value="ECO:0007669"/>
    <property type="project" value="UniProtKB-KW"/>
</dbReference>
<evidence type="ECO:0000256" key="4">
    <source>
        <dbReference type="ARBA" id="ARBA00023136"/>
    </source>
</evidence>
<comment type="caution">
    <text evidence="6">The sequence shown here is derived from an EMBL/GenBank/DDBJ whole genome shotgun (WGS) entry which is preliminary data.</text>
</comment>
<dbReference type="EMBL" id="VEPZ02000929">
    <property type="protein sequence ID" value="KAE8710511.1"/>
    <property type="molecule type" value="Genomic_DNA"/>
</dbReference>
<evidence type="ECO:0000256" key="3">
    <source>
        <dbReference type="ARBA" id="ARBA00022679"/>
    </source>
</evidence>
<keyword evidence="5" id="KW-0325">Glycoprotein</keyword>
<gene>
    <name evidence="6" type="ORF">F3Y22_tig00110321pilonHSYRG00300</name>
</gene>
<dbReference type="Proteomes" id="UP000436088">
    <property type="component" value="Unassembled WGS sequence"/>
</dbReference>
<dbReference type="GO" id="GO:0016020">
    <property type="term" value="C:membrane"/>
    <property type="evidence" value="ECO:0007669"/>
    <property type="project" value="UniProtKB-SubCell"/>
</dbReference>
<dbReference type="InterPro" id="IPR003406">
    <property type="entry name" value="Glyco_trans_14"/>
</dbReference>
<keyword evidence="4" id="KW-0472">Membrane</keyword>
<keyword evidence="7" id="KW-1185">Reference proteome</keyword>
<dbReference type="AlphaFoldDB" id="A0A6A3B1F2"/>
<protein>
    <submittedName>
        <fullName evidence="6">Core-2/I-branching beta-1,6-N-acetylglucosaminyltransferase family protein isoform 3</fullName>
    </submittedName>
</protein>
<accession>A0A6A3B1F2</accession>
<sequence>MKSLRETTLITAPPVLGIKAPSILIFNVPSSGLPIAELGRTGPSLTLEELDKACTMVMACIAIATTGSGSVTLFASLLITLHFQPTHSQIQGTLPLEALWAKFFEGHEGRFSVYVHASREKPVHTSQYFKGRDIRSEPVVWGKISMVDAERRLSAHALSDPDNQQFVLLSESCIPLQNFDYVYNYLTLTNVSFIDCFEDLGPHGSGRYSEHMMPEVEKKDFRKGSQMIDPDGIANRSVTYVDWSERRWHPKSFKPEDITLEFLKNLTSIDDVVHFTSDSKRVLTGPCMWNGIKRPCYLFARKFYPETLDKLMLHFSNYTTHSV</sequence>
<dbReference type="InterPro" id="IPR044174">
    <property type="entry name" value="BC10-like"/>
</dbReference>
<evidence type="ECO:0000313" key="6">
    <source>
        <dbReference type="EMBL" id="KAE8710511.1"/>
    </source>
</evidence>
<keyword evidence="3" id="KW-0808">Transferase</keyword>
<name>A0A6A3B1F2_HIBSY</name>
<dbReference type="Pfam" id="PF02485">
    <property type="entry name" value="Branch"/>
    <property type="match status" value="2"/>
</dbReference>
<proteinExistence type="predicted"/>
<dbReference type="PANTHER" id="PTHR31042:SF149">
    <property type="entry name" value="CORE-2_I-BRANCHING ENZYME"/>
    <property type="match status" value="1"/>
</dbReference>
<evidence type="ECO:0000313" key="7">
    <source>
        <dbReference type="Proteomes" id="UP000436088"/>
    </source>
</evidence>
<organism evidence="6 7">
    <name type="scientific">Hibiscus syriacus</name>
    <name type="common">Rose of Sharon</name>
    <dbReference type="NCBI Taxonomy" id="106335"/>
    <lineage>
        <taxon>Eukaryota</taxon>
        <taxon>Viridiplantae</taxon>
        <taxon>Streptophyta</taxon>
        <taxon>Embryophyta</taxon>
        <taxon>Tracheophyta</taxon>
        <taxon>Spermatophyta</taxon>
        <taxon>Magnoliopsida</taxon>
        <taxon>eudicotyledons</taxon>
        <taxon>Gunneridae</taxon>
        <taxon>Pentapetalae</taxon>
        <taxon>rosids</taxon>
        <taxon>malvids</taxon>
        <taxon>Malvales</taxon>
        <taxon>Malvaceae</taxon>
        <taxon>Malvoideae</taxon>
        <taxon>Hibiscus</taxon>
    </lineage>
</organism>
<keyword evidence="2" id="KW-0328">Glycosyltransferase</keyword>
<comment type="subcellular location">
    <subcellularLocation>
        <location evidence="1">Membrane</location>
        <topology evidence="1">Single-pass type II membrane protein</topology>
    </subcellularLocation>
</comment>
<evidence type="ECO:0000256" key="2">
    <source>
        <dbReference type="ARBA" id="ARBA00022676"/>
    </source>
</evidence>